<evidence type="ECO:0000313" key="3">
    <source>
        <dbReference type="EMBL" id="GLX66657.1"/>
    </source>
</evidence>
<dbReference type="InterPro" id="IPR012341">
    <property type="entry name" value="6hp_glycosidase-like_sf"/>
</dbReference>
<accession>A0ABQ6G7T9</accession>
<organism evidence="3 4">
    <name type="scientific">Paenibacillus glycanilyticus</name>
    <dbReference type="NCBI Taxonomy" id="126569"/>
    <lineage>
        <taxon>Bacteria</taxon>
        <taxon>Bacillati</taxon>
        <taxon>Bacillota</taxon>
        <taxon>Bacilli</taxon>
        <taxon>Bacillales</taxon>
        <taxon>Paenibacillaceae</taxon>
        <taxon>Paenibacillus</taxon>
    </lineage>
</organism>
<evidence type="ECO:0000256" key="2">
    <source>
        <dbReference type="ARBA" id="ARBA00038358"/>
    </source>
</evidence>
<dbReference type="SUPFAM" id="SSF48208">
    <property type="entry name" value="Six-hairpin glycosidases"/>
    <property type="match status" value="1"/>
</dbReference>
<gene>
    <name evidence="3" type="primary">ugl</name>
    <name evidence="3" type="ORF">MU1_10010</name>
</gene>
<keyword evidence="1 3" id="KW-0378">Hydrolase</keyword>
<dbReference type="RefSeq" id="WP_284237372.1">
    <property type="nucleotide sequence ID" value="NZ_BSSQ01000004.1"/>
</dbReference>
<evidence type="ECO:0000313" key="4">
    <source>
        <dbReference type="Proteomes" id="UP001157114"/>
    </source>
</evidence>
<dbReference type="Gene3D" id="1.50.10.10">
    <property type="match status" value="1"/>
</dbReference>
<comment type="similarity">
    <text evidence="2">Belongs to the glycosyl hydrolase 88 family.</text>
</comment>
<dbReference type="InterPro" id="IPR008928">
    <property type="entry name" value="6-hairpin_glycosidase_sf"/>
</dbReference>
<dbReference type="InterPro" id="IPR010905">
    <property type="entry name" value="Glyco_hydro_88"/>
</dbReference>
<sequence length="378" mass="43168">MYKKAIEQALQTTKANIERERFGDKFPHVGINSSNQYELIENEGWTEGFWPGILWLSYEYSGNGIYREAAVKTVNSLRNRLQNNWSLDHHDIGFLYSLSSKAQWIVEGNEDARQAAIQAADVLMKRWRGNMNILQAWGREGDPDNGGRIIIDCLMNLPLLHWAYKQTGNESYREVADKHTEASRRYLVRGDDSSYHTFWFDPATGDSHRGGTHQGYKDGSTWTRGQAWGIYGFALAYRYLQKPEYLETAKRLAVYFADRIPEDGVVYWDFDAPQVPETKRDSSASAIAACGMLEVCGFLSDSDPAYNKLMQAVNRSIEGLANDYSTKEEDGAEGLLNRGSYSVRSGSSPDDYTIWGDYFYLEALMRLEKGIPGYWYER</sequence>
<dbReference type="Pfam" id="PF07470">
    <property type="entry name" value="Glyco_hydro_88"/>
    <property type="match status" value="1"/>
</dbReference>
<name>A0ABQ6G7T9_9BACL</name>
<keyword evidence="4" id="KW-1185">Reference proteome</keyword>
<evidence type="ECO:0000256" key="1">
    <source>
        <dbReference type="ARBA" id="ARBA00022801"/>
    </source>
</evidence>
<dbReference type="InterPro" id="IPR052369">
    <property type="entry name" value="UG_Glycosaminoglycan_Hydrolase"/>
</dbReference>
<dbReference type="EMBL" id="BSSQ01000004">
    <property type="protein sequence ID" value="GLX66657.1"/>
    <property type="molecule type" value="Genomic_DNA"/>
</dbReference>
<dbReference type="GO" id="GO:0016787">
    <property type="term" value="F:hydrolase activity"/>
    <property type="evidence" value="ECO:0007669"/>
    <property type="project" value="UniProtKB-KW"/>
</dbReference>
<dbReference type="PANTHER" id="PTHR36845">
    <property type="entry name" value="HYDROLASE, PUTATIVE (AFU_ORTHOLOGUE AFUA_7G05090)-RELATED"/>
    <property type="match status" value="1"/>
</dbReference>
<reference evidence="3 4" key="1">
    <citation type="submission" date="2023-03" db="EMBL/GenBank/DDBJ databases">
        <title>Draft genome sequence of the bacteria which degrade cell wall of Tricholomamatutake.</title>
        <authorList>
            <person name="Konishi Y."/>
            <person name="Fukuta Y."/>
            <person name="Shirasaka N."/>
        </authorList>
    </citation>
    <scope>NUCLEOTIDE SEQUENCE [LARGE SCALE GENOMIC DNA]</scope>
    <source>
        <strain evidence="4">mu1</strain>
    </source>
</reference>
<comment type="caution">
    <text evidence="3">The sequence shown here is derived from an EMBL/GenBank/DDBJ whole genome shotgun (WGS) entry which is preliminary data.</text>
</comment>
<proteinExistence type="inferred from homology"/>
<protein>
    <submittedName>
        <fullName evidence="3">Unsaturated chondroitin disaccharide hydrolase</fullName>
    </submittedName>
</protein>
<dbReference type="Proteomes" id="UP001157114">
    <property type="component" value="Unassembled WGS sequence"/>
</dbReference>
<dbReference type="PANTHER" id="PTHR36845:SF1">
    <property type="entry name" value="HYDROLASE, PUTATIVE (AFU_ORTHOLOGUE AFUA_7G05090)-RELATED"/>
    <property type="match status" value="1"/>
</dbReference>